<reference evidence="1 2" key="1">
    <citation type="journal article" date="2013" name="Proc. Natl. Acad. Sci. U.S.A.">
        <title>Twelve previously unknown phage genera are ubiquitous in global oceans.</title>
        <authorList>
            <person name="Holmfeldt K."/>
            <person name="Solonenko N."/>
            <person name="Shah M."/>
            <person name="Corrier K."/>
            <person name="Riemann L."/>
            <person name="Verberkmoes N.C."/>
            <person name="Sullivan M.B."/>
        </authorList>
    </citation>
    <scope>NUCLEOTIDE SEQUENCE [LARGE SCALE GENOMIC DNA]</scope>
    <source>
        <strain evidence="1">Phi18:3</strain>
    </source>
</reference>
<protein>
    <submittedName>
        <fullName evidence="1">Uncharacterized protein</fullName>
    </submittedName>
</protein>
<evidence type="ECO:0000313" key="2">
    <source>
        <dbReference type="Proteomes" id="UP000014728"/>
    </source>
</evidence>
<reference evidence="2" key="2">
    <citation type="submission" date="2013-03" db="EMBL/GenBank/DDBJ databases">
        <title>The Cellulophaga phages: a novel, diverse, and globally ubiquitous model system.</title>
        <authorList>
            <person name="Holmfeldt K."/>
            <person name="Solonenko N."/>
            <person name="Shah M."/>
            <person name="Corrier K."/>
            <person name="Riemann L."/>
            <person name="VerBerkmoes N.C."/>
            <person name="Sullivan M.B."/>
        </authorList>
    </citation>
    <scope>NUCLEOTIDE SEQUENCE [LARGE SCALE GENOMIC DNA]</scope>
</reference>
<organism evidence="1 2">
    <name type="scientific">Cellulophaga phage phi18:3</name>
    <dbReference type="NCBI Taxonomy" id="1327983"/>
    <lineage>
        <taxon>Viruses</taxon>
        <taxon>Duplodnaviria</taxon>
        <taxon>Heunggongvirae</taxon>
        <taxon>Uroviricota</taxon>
        <taxon>Caudoviricetes</taxon>
        <taxon>Pachyviridae</taxon>
        <taxon>Baltivirus</taxon>
        <taxon>Baltivirus phi18tres</taxon>
    </lineage>
</organism>
<proteinExistence type="predicted"/>
<dbReference type="OrthoDB" id="10846at10239"/>
<keyword evidence="2" id="KW-1185">Reference proteome</keyword>
<gene>
    <name evidence="1" type="ORF">Phi18:3_gp069</name>
</gene>
<dbReference type="Proteomes" id="UP000014728">
    <property type="component" value="Segment"/>
</dbReference>
<dbReference type="EMBL" id="KC821620">
    <property type="protein sequence ID" value="AGO48581.1"/>
    <property type="molecule type" value="Genomic_DNA"/>
</dbReference>
<dbReference type="KEGG" id="vg:16797233"/>
<name>R9ZZR2_9CAUD</name>
<accession>R9ZZR2</accession>
<dbReference type="GeneID" id="16797233"/>
<dbReference type="RefSeq" id="YP_008241262.1">
    <property type="nucleotide sequence ID" value="NC_021794.1"/>
</dbReference>
<evidence type="ECO:0000313" key="1">
    <source>
        <dbReference type="EMBL" id="AGO48581.1"/>
    </source>
</evidence>
<sequence length="156" mass="18833">MDGRKLLAEIDAYASKCWRRINTHYGYFTYSFSSYRHKVMIDDLKMKELINDCEEGKISYQDIVFFIKIVTMLKFSREFHEAAVVRITKEDMKGFCNNNSYKSSKEKLIEYKLLIPTISRNHFIINPRYINKFYKTKVDMSPEDFKEYKEKRLNKE</sequence>